<evidence type="ECO:0000256" key="5">
    <source>
        <dbReference type="ARBA" id="ARBA00024029"/>
    </source>
</evidence>
<dbReference type="OrthoDB" id="9801445at2"/>
<dbReference type="GO" id="GO:0046872">
    <property type="term" value="F:metal ion binding"/>
    <property type="evidence" value="ECO:0007669"/>
    <property type="project" value="UniProtKB-KW"/>
</dbReference>
<keyword evidence="7" id="KW-1185">Reference proteome</keyword>
<comment type="caution">
    <text evidence="6">The sequence shown here is derived from an EMBL/GenBank/DDBJ whole genome shotgun (WGS) entry which is preliminary data.</text>
</comment>
<dbReference type="InterPro" id="IPR003785">
    <property type="entry name" value="Creatininase/forma_Hydrolase"/>
</dbReference>
<dbReference type="GO" id="GO:0009231">
    <property type="term" value="P:riboflavin biosynthetic process"/>
    <property type="evidence" value="ECO:0007669"/>
    <property type="project" value="TreeGrafter"/>
</dbReference>
<comment type="similarity">
    <text evidence="5">Belongs to the creatininase superfamily.</text>
</comment>
<proteinExistence type="inferred from homology"/>
<protein>
    <submittedName>
        <fullName evidence="6">Creatininase family protein</fullName>
    </submittedName>
</protein>
<gene>
    <name evidence="6" type="ORF">DN068_06855</name>
</gene>
<dbReference type="RefSeq" id="WP_110998159.1">
    <property type="nucleotide sequence ID" value="NZ_QKTW01000010.1"/>
</dbReference>
<keyword evidence="4" id="KW-0862">Zinc</keyword>
<keyword evidence="2" id="KW-0479">Metal-binding</keyword>
<reference evidence="6 7" key="1">
    <citation type="submission" date="2018-06" db="EMBL/GenBank/DDBJ databases">
        <title>Mucibacter soli gen. nov., sp. nov., a new member of the family Chitinophagaceae producing mucin.</title>
        <authorList>
            <person name="Kim M.-K."/>
            <person name="Park S."/>
            <person name="Kim T.-S."/>
            <person name="Joung Y."/>
            <person name="Han J.-H."/>
            <person name="Kim S.B."/>
        </authorList>
    </citation>
    <scope>NUCLEOTIDE SEQUENCE [LARGE SCALE GENOMIC DNA]</scope>
    <source>
        <strain evidence="6 7">R1-15</strain>
    </source>
</reference>
<accession>A0A2W2BBW8</accession>
<dbReference type="SUPFAM" id="SSF102215">
    <property type="entry name" value="Creatininase"/>
    <property type="match status" value="1"/>
</dbReference>
<evidence type="ECO:0000313" key="7">
    <source>
        <dbReference type="Proteomes" id="UP000248745"/>
    </source>
</evidence>
<dbReference type="InterPro" id="IPR024087">
    <property type="entry name" value="Creatininase-like_sf"/>
</dbReference>
<comment type="cofactor">
    <cofactor evidence="1">
        <name>Zn(2+)</name>
        <dbReference type="ChEBI" id="CHEBI:29105"/>
    </cofactor>
</comment>
<name>A0A2W2BBW8_9BACT</name>
<evidence type="ECO:0000256" key="1">
    <source>
        <dbReference type="ARBA" id="ARBA00001947"/>
    </source>
</evidence>
<dbReference type="PANTHER" id="PTHR35005">
    <property type="entry name" value="3-DEHYDRO-SCYLLO-INOSOSE HYDROLASE"/>
    <property type="match status" value="1"/>
</dbReference>
<evidence type="ECO:0000256" key="2">
    <source>
        <dbReference type="ARBA" id="ARBA00022723"/>
    </source>
</evidence>
<dbReference type="Gene3D" id="3.40.50.10310">
    <property type="entry name" value="Creatininase"/>
    <property type="match status" value="1"/>
</dbReference>
<keyword evidence="3" id="KW-0378">Hydrolase</keyword>
<evidence type="ECO:0000256" key="3">
    <source>
        <dbReference type="ARBA" id="ARBA00022801"/>
    </source>
</evidence>
<dbReference type="Proteomes" id="UP000248745">
    <property type="component" value="Unassembled WGS sequence"/>
</dbReference>
<dbReference type="EMBL" id="QKTW01000010">
    <property type="protein sequence ID" value="PZF73709.1"/>
    <property type="molecule type" value="Genomic_DNA"/>
</dbReference>
<dbReference type="Pfam" id="PF02633">
    <property type="entry name" value="Creatininase"/>
    <property type="match status" value="1"/>
</dbReference>
<evidence type="ECO:0000256" key="4">
    <source>
        <dbReference type="ARBA" id="ARBA00022833"/>
    </source>
</evidence>
<evidence type="ECO:0000313" key="6">
    <source>
        <dbReference type="EMBL" id="PZF73709.1"/>
    </source>
</evidence>
<dbReference type="GO" id="GO:0016811">
    <property type="term" value="F:hydrolase activity, acting on carbon-nitrogen (but not peptide) bonds, in linear amides"/>
    <property type="evidence" value="ECO:0007669"/>
    <property type="project" value="TreeGrafter"/>
</dbReference>
<dbReference type="PANTHER" id="PTHR35005:SF1">
    <property type="entry name" value="2-AMINO-5-FORMYLAMINO-6-RIBOSYLAMINOPYRIMIDIN-4(3H)-ONE 5'-MONOPHOSPHATE DEFORMYLASE"/>
    <property type="match status" value="1"/>
</dbReference>
<dbReference type="AlphaFoldDB" id="A0A2W2BBW8"/>
<sequence length="230" mass="25960">MHFSSANWQQIEAYLQNDDRCILPVGSTEQHAYLSLSTDSILAERISLDAALPLGIPVLPTVNYGVTPLFMAYPGTITIRPQVMIELVNDILDSLARHGFKRVLIVNGHGGNIDFLNEVLLQSKSKNIQVKLHHWWKAPLTMQKVLETDPVASHASWMENFPWTRIGNVQQPAHQKEAVDIVKLKTLSPEDARMLLGDGNYAGFYQKPDAEMLEIWHVAVNETRALLENW</sequence>
<organism evidence="6 7">
    <name type="scientific">Taibaiella soli</name>
    <dbReference type="NCBI Taxonomy" id="1649169"/>
    <lineage>
        <taxon>Bacteria</taxon>
        <taxon>Pseudomonadati</taxon>
        <taxon>Bacteroidota</taxon>
        <taxon>Chitinophagia</taxon>
        <taxon>Chitinophagales</taxon>
        <taxon>Chitinophagaceae</taxon>
        <taxon>Taibaiella</taxon>
    </lineage>
</organism>